<evidence type="ECO:0000256" key="1">
    <source>
        <dbReference type="SAM" id="MobiDB-lite"/>
    </source>
</evidence>
<evidence type="ECO:0000313" key="2">
    <source>
        <dbReference type="EMBL" id="KAI2644281.1"/>
    </source>
</evidence>
<sequence length="477" mass="51007">MNDPAVLVLLLEQGDGSLEDHTADFVFLANMTHYPDSCLRLFYQTGLNTITRAQLSGEGPRESLTVFVEWVLVSCGSPMTVDIEDDDASPTPDRAPTADGQPSQTSHATEEVSVECKKAEEGPAHCTSTEELSVYPEPSVCPDLSSCLDFPPSLSCLIHSSLPQPHHLCLLTDPLLTLSLLSVQWVRHGSASFHRYHGWRFPRLHLQPPSPGLHCPPSAHQLHRPPRPSGSALVGHHPAIASGLHSSSCASLLHPTCSVGLHPPPSTLHPPPSTLHPPPSTSVLCRTGSAADLRLGCLSLGLCLGPPDPLCRPGSMALRLRLHLHLLPLGSSALSPPWLLPLSALPLATIMAAAWVSPGSSCSGFLSVSTLAPSSVVTTMDFVCCSPPSSARASSCTDFLIRIETNAAIHSSLFATQWAEPQPLQLTSSPHRCSRYRVGAAVRFNFCNSISSDPCYCCNPPANLTETTQKTYSLLNE</sequence>
<name>A0ABQ8L292_LABRO</name>
<reference evidence="2 3" key="1">
    <citation type="submission" date="2022-01" db="EMBL/GenBank/DDBJ databases">
        <title>A high-quality chromosome-level genome assembly of rohu carp, Labeo rohita.</title>
        <authorList>
            <person name="Arick M.A. II"/>
            <person name="Hsu C.-Y."/>
            <person name="Magbanua Z."/>
            <person name="Pechanova O."/>
            <person name="Grover C."/>
            <person name="Miller E."/>
            <person name="Thrash A."/>
            <person name="Ezzel L."/>
            <person name="Alam S."/>
            <person name="Benzie J."/>
            <person name="Hamilton M."/>
            <person name="Karsi A."/>
            <person name="Lawrence M.L."/>
            <person name="Peterson D.G."/>
        </authorList>
    </citation>
    <scope>NUCLEOTIDE SEQUENCE [LARGE SCALE GENOMIC DNA]</scope>
    <source>
        <strain evidence="3">BAU-BD-2019</strain>
        <tissue evidence="2">Blood</tissue>
    </source>
</reference>
<gene>
    <name evidence="2" type="ORF">H4Q32_025071</name>
</gene>
<dbReference type="Proteomes" id="UP000830375">
    <property type="component" value="Unassembled WGS sequence"/>
</dbReference>
<protein>
    <submittedName>
        <fullName evidence="2">Chromatin-remodeling ATPase INO80</fullName>
    </submittedName>
</protein>
<accession>A0ABQ8L292</accession>
<dbReference type="EMBL" id="JACTAM010002573">
    <property type="protein sequence ID" value="KAI2644281.1"/>
    <property type="molecule type" value="Genomic_DNA"/>
</dbReference>
<comment type="caution">
    <text evidence="2">The sequence shown here is derived from an EMBL/GenBank/DDBJ whole genome shotgun (WGS) entry which is preliminary data.</text>
</comment>
<keyword evidence="3" id="KW-1185">Reference proteome</keyword>
<feature type="region of interest" description="Disordered" evidence="1">
    <location>
        <begin position="81"/>
        <end position="114"/>
    </location>
</feature>
<proteinExistence type="predicted"/>
<organism evidence="2 3">
    <name type="scientific">Labeo rohita</name>
    <name type="common">Indian major carp</name>
    <name type="synonym">Cyprinus rohita</name>
    <dbReference type="NCBI Taxonomy" id="84645"/>
    <lineage>
        <taxon>Eukaryota</taxon>
        <taxon>Metazoa</taxon>
        <taxon>Chordata</taxon>
        <taxon>Craniata</taxon>
        <taxon>Vertebrata</taxon>
        <taxon>Euteleostomi</taxon>
        <taxon>Actinopterygii</taxon>
        <taxon>Neopterygii</taxon>
        <taxon>Teleostei</taxon>
        <taxon>Ostariophysi</taxon>
        <taxon>Cypriniformes</taxon>
        <taxon>Cyprinidae</taxon>
        <taxon>Labeoninae</taxon>
        <taxon>Labeonini</taxon>
        <taxon>Labeo</taxon>
    </lineage>
</organism>
<evidence type="ECO:0000313" key="3">
    <source>
        <dbReference type="Proteomes" id="UP000830375"/>
    </source>
</evidence>